<feature type="signal peptide" evidence="1">
    <location>
        <begin position="1"/>
        <end position="17"/>
    </location>
</feature>
<dbReference type="Pfam" id="PF07995">
    <property type="entry name" value="GSDH"/>
    <property type="match status" value="1"/>
</dbReference>
<dbReference type="PANTHER" id="PTHR19328:SF75">
    <property type="entry name" value="ALDOSE SUGAR DEHYDROGENASE YLII"/>
    <property type="match status" value="1"/>
</dbReference>
<dbReference type="SUPFAM" id="SSF50952">
    <property type="entry name" value="Soluble quinoprotein glucose dehydrogenase"/>
    <property type="match status" value="1"/>
</dbReference>
<feature type="domain" description="Glucose/Sorbosone dehydrogenase" evidence="2">
    <location>
        <begin position="32"/>
        <end position="358"/>
    </location>
</feature>
<evidence type="ECO:0000313" key="3">
    <source>
        <dbReference type="EMBL" id="ANO52446.1"/>
    </source>
</evidence>
<dbReference type="KEGG" id="woc:BA177_15760"/>
<dbReference type="EMBL" id="CP016268">
    <property type="protein sequence ID" value="ANO52446.1"/>
    <property type="molecule type" value="Genomic_DNA"/>
</dbReference>
<accession>A0A193LJ11</accession>
<dbReference type="PANTHER" id="PTHR19328">
    <property type="entry name" value="HEDGEHOG-INTERACTING PROTEIN"/>
    <property type="match status" value="1"/>
</dbReference>
<dbReference type="STRING" id="1548547.BA177_15760"/>
<proteinExistence type="predicted"/>
<dbReference type="AlphaFoldDB" id="A0A193LJ11"/>
<dbReference type="Proteomes" id="UP000092695">
    <property type="component" value="Chromosome"/>
</dbReference>
<reference evidence="3 4" key="1">
    <citation type="submission" date="2016-06" db="EMBL/GenBank/DDBJ databases">
        <title>Complete genome sequence of a deep-branching marine Gamma Proteobacterium Woeseia oceani type strain XK5.</title>
        <authorList>
            <person name="Mu D."/>
            <person name="Du Z."/>
        </authorList>
    </citation>
    <scope>NUCLEOTIDE SEQUENCE [LARGE SCALE GENOMIC DNA]</scope>
    <source>
        <strain evidence="3 4">XK5</strain>
    </source>
</reference>
<sequence>MKRLFALLVFIPLLACAEEELPFEVTAVKSFSRPWAMVFLPDGRLLITEQAGRLLLVSPDDGTTIAVDGVPEVDFGGQGGLGDIALHPDFAHNHVVYLSYAESGSGNTRGAAVARAELDLSAKPALANVEVIWRQVPKVSGRGHYGHRLLFSADGYLFVSSGDRQKFTPAQDMAANLGKILRLNDDGSVPSDNPYVDQGGVTAQIWSLGHRNPLGLAFDAQGRLWNHEMGPRGGDELNLVVRGQNYGYPVVSNGDHYSGEDIPDHETRPEFAEPATWWTPVISPSGFMIYRGDLFPEWRGDGFISGLSSQSLVRIAFNGDSASEAERFAMNARMRAVVEGPDGAIWMLEDGGRGRLLKLTPAN</sequence>
<keyword evidence="1" id="KW-0732">Signal</keyword>
<protein>
    <submittedName>
        <fullName evidence="3">Glucose dehydrogenase</fullName>
    </submittedName>
</protein>
<dbReference type="OrthoDB" id="9770043at2"/>
<dbReference type="Gene3D" id="2.120.10.30">
    <property type="entry name" value="TolB, C-terminal domain"/>
    <property type="match status" value="1"/>
</dbReference>
<feature type="chain" id="PRO_5008260305" evidence="1">
    <location>
        <begin position="18"/>
        <end position="363"/>
    </location>
</feature>
<dbReference type="InterPro" id="IPR011042">
    <property type="entry name" value="6-blade_b-propeller_TolB-like"/>
</dbReference>
<dbReference type="InterPro" id="IPR011041">
    <property type="entry name" value="Quinoprot_gluc/sorb_DH_b-prop"/>
</dbReference>
<evidence type="ECO:0000256" key="1">
    <source>
        <dbReference type="SAM" id="SignalP"/>
    </source>
</evidence>
<organism evidence="3 4">
    <name type="scientific">Woeseia oceani</name>
    <dbReference type="NCBI Taxonomy" id="1548547"/>
    <lineage>
        <taxon>Bacteria</taxon>
        <taxon>Pseudomonadati</taxon>
        <taxon>Pseudomonadota</taxon>
        <taxon>Gammaproteobacteria</taxon>
        <taxon>Woeseiales</taxon>
        <taxon>Woeseiaceae</taxon>
        <taxon>Woeseia</taxon>
    </lineage>
</organism>
<evidence type="ECO:0000313" key="4">
    <source>
        <dbReference type="Proteomes" id="UP000092695"/>
    </source>
</evidence>
<name>A0A193LJ11_9GAMM</name>
<dbReference type="RefSeq" id="WP_068617766.1">
    <property type="nucleotide sequence ID" value="NZ_CP016268.1"/>
</dbReference>
<evidence type="ECO:0000259" key="2">
    <source>
        <dbReference type="Pfam" id="PF07995"/>
    </source>
</evidence>
<keyword evidence="4" id="KW-1185">Reference proteome</keyword>
<gene>
    <name evidence="3" type="ORF">BA177_15760</name>
</gene>
<dbReference type="InterPro" id="IPR012938">
    <property type="entry name" value="Glc/Sorbosone_DH"/>
</dbReference>